<keyword evidence="4" id="KW-1133">Transmembrane helix</keyword>
<reference evidence="5 6" key="1">
    <citation type="submission" date="2024-09" db="EMBL/GenBank/DDBJ databases">
        <authorList>
            <person name="Sun Q."/>
            <person name="Mori K."/>
        </authorList>
    </citation>
    <scope>NUCLEOTIDE SEQUENCE [LARGE SCALE GENOMIC DNA]</scope>
    <source>
        <strain evidence="5 6">TBRC 4938</strain>
    </source>
</reference>
<gene>
    <name evidence="5" type="ORF">ACFFP0_30560</name>
</gene>
<comment type="caution">
    <text evidence="5">The sequence shown here is derived from an EMBL/GenBank/DDBJ whole genome shotgun (WGS) entry which is preliminary data.</text>
</comment>
<name>A0ABV6ARF6_9HYPH</name>
<keyword evidence="4" id="KW-0472">Membrane</keyword>
<feature type="transmembrane region" description="Helical" evidence="4">
    <location>
        <begin position="40"/>
        <end position="63"/>
    </location>
</feature>
<evidence type="ECO:0000256" key="2">
    <source>
        <dbReference type="ARBA" id="ARBA00007783"/>
    </source>
</evidence>
<proteinExistence type="inferred from homology"/>
<dbReference type="PANTHER" id="PTHR30413:SF8">
    <property type="entry name" value="TRANSPORT PERMEASE PROTEIN"/>
    <property type="match status" value="1"/>
</dbReference>
<feature type="transmembrane region" description="Helical" evidence="4">
    <location>
        <begin position="154"/>
        <end position="178"/>
    </location>
</feature>
<dbReference type="RefSeq" id="WP_377266005.1">
    <property type="nucleotide sequence ID" value="NZ_JBHMAA010000053.1"/>
</dbReference>
<dbReference type="Proteomes" id="UP001589692">
    <property type="component" value="Unassembled WGS sequence"/>
</dbReference>
<keyword evidence="4" id="KW-0812">Transmembrane</keyword>
<comment type="subcellular location">
    <subcellularLocation>
        <location evidence="1">Cell inner membrane</location>
        <topology evidence="1">Multi-pass membrane protein</topology>
    </subcellularLocation>
</comment>
<dbReference type="EMBL" id="JBHMAA010000053">
    <property type="protein sequence ID" value="MFB9953201.1"/>
    <property type="molecule type" value="Genomic_DNA"/>
</dbReference>
<dbReference type="PANTHER" id="PTHR30413">
    <property type="entry name" value="INNER MEMBRANE TRANSPORT PERMEASE"/>
    <property type="match status" value="1"/>
</dbReference>
<evidence type="ECO:0000256" key="3">
    <source>
        <dbReference type="ARBA" id="ARBA00022448"/>
    </source>
</evidence>
<keyword evidence="3" id="KW-0813">Transport</keyword>
<feature type="transmembrane region" description="Helical" evidence="4">
    <location>
        <begin position="243"/>
        <end position="262"/>
    </location>
</feature>
<feature type="transmembrane region" description="Helical" evidence="4">
    <location>
        <begin position="185"/>
        <end position="206"/>
    </location>
</feature>
<organism evidence="5 6">
    <name type="scientific">Rhizobium puerariae</name>
    <dbReference type="NCBI Taxonomy" id="1585791"/>
    <lineage>
        <taxon>Bacteria</taxon>
        <taxon>Pseudomonadati</taxon>
        <taxon>Pseudomonadota</taxon>
        <taxon>Alphaproteobacteria</taxon>
        <taxon>Hyphomicrobiales</taxon>
        <taxon>Rhizobiaceae</taxon>
        <taxon>Rhizobium/Agrobacterium group</taxon>
        <taxon>Rhizobium</taxon>
    </lineage>
</organism>
<feature type="transmembrane region" description="Helical" evidence="4">
    <location>
        <begin position="121"/>
        <end position="142"/>
    </location>
</feature>
<evidence type="ECO:0000313" key="5">
    <source>
        <dbReference type="EMBL" id="MFB9953201.1"/>
    </source>
</evidence>
<evidence type="ECO:0000256" key="4">
    <source>
        <dbReference type="SAM" id="Phobius"/>
    </source>
</evidence>
<keyword evidence="6" id="KW-1185">Reference proteome</keyword>
<feature type="transmembrane region" description="Helical" evidence="4">
    <location>
        <begin position="75"/>
        <end position="100"/>
    </location>
</feature>
<accession>A0ABV6ARF6</accession>
<evidence type="ECO:0000313" key="6">
    <source>
        <dbReference type="Proteomes" id="UP001589692"/>
    </source>
</evidence>
<evidence type="ECO:0000256" key="1">
    <source>
        <dbReference type="ARBA" id="ARBA00004429"/>
    </source>
</evidence>
<sequence>MAKLPTVADPTTLSFAVRRKVNVIHAVMLRDMRTRYFNHGLGFLLVSAWPLCHALILIGLYSFTGRIAPYGNSLFVFFGTGLVPTLAFMYISRFMSISLLMNKPLIYFPSVKMVDILIGRALLEVLAAFLTVAFMFGIAMSLGDDPFPLIPLEAVYAFLASLFLAVGVGILCGVIVMFASFFMNVYSLSLIVLYLASGTIFTASALPEQVGYMLSWNPLLHCVEWMRFAYYEGYDDRLLDRSYLLAFALAALCLGLTLERLLRGKMLES</sequence>
<comment type="similarity">
    <text evidence="2">Belongs to the ABC-2 integral membrane protein family.</text>
</comment>
<protein>
    <submittedName>
        <fullName evidence="5">ABC transporter permease</fullName>
    </submittedName>
</protein>